<feature type="non-terminal residue" evidence="2">
    <location>
        <position position="1"/>
    </location>
</feature>
<reference evidence="2" key="2">
    <citation type="submission" date="2025-08" db="UniProtKB">
        <authorList>
            <consortium name="RefSeq"/>
        </authorList>
    </citation>
    <scope>IDENTIFICATION</scope>
    <source>
        <tissue evidence="2">Leaf</tissue>
    </source>
</reference>
<organism evidence="1 2">
    <name type="scientific">Camelina sativa</name>
    <name type="common">False flax</name>
    <name type="synonym">Myagrum sativum</name>
    <dbReference type="NCBI Taxonomy" id="90675"/>
    <lineage>
        <taxon>Eukaryota</taxon>
        <taxon>Viridiplantae</taxon>
        <taxon>Streptophyta</taxon>
        <taxon>Embryophyta</taxon>
        <taxon>Tracheophyta</taxon>
        <taxon>Spermatophyta</taxon>
        <taxon>Magnoliopsida</taxon>
        <taxon>eudicotyledons</taxon>
        <taxon>Gunneridae</taxon>
        <taxon>Pentapetalae</taxon>
        <taxon>rosids</taxon>
        <taxon>malvids</taxon>
        <taxon>Brassicales</taxon>
        <taxon>Brassicaceae</taxon>
        <taxon>Camelineae</taxon>
        <taxon>Camelina</taxon>
    </lineage>
</organism>
<dbReference type="Proteomes" id="UP000694864">
    <property type="component" value="Chromosome 8"/>
</dbReference>
<accession>A0ABM1QD49</accession>
<name>A0ABM1QD49_CAMSA</name>
<protein>
    <submittedName>
        <fullName evidence="2">Uncharacterized protein LOC109126066</fullName>
    </submittedName>
</protein>
<sequence>YIFYLERSLFFLHIYDIYFNYKDLYVSYISITNLLGIYGQKVCTWYRAPYARGTCTNYKHVKSTECDKACKNIIHFEGRCEHFQEKGVKNLGCYCYPSIC</sequence>
<evidence type="ECO:0000313" key="1">
    <source>
        <dbReference type="Proteomes" id="UP000694864"/>
    </source>
</evidence>
<proteinExistence type="predicted"/>
<keyword evidence="1" id="KW-1185">Reference proteome</keyword>
<reference evidence="1" key="1">
    <citation type="journal article" date="2014" name="Nat. Commun.">
        <title>The emerging biofuel crop Camelina sativa retains a highly undifferentiated hexaploid genome structure.</title>
        <authorList>
            <person name="Kagale S."/>
            <person name="Koh C."/>
            <person name="Nixon J."/>
            <person name="Bollina V."/>
            <person name="Clarke W.E."/>
            <person name="Tuteja R."/>
            <person name="Spillane C."/>
            <person name="Robinson S.J."/>
            <person name="Links M.G."/>
            <person name="Clarke C."/>
            <person name="Higgins E.E."/>
            <person name="Huebert T."/>
            <person name="Sharpe A.G."/>
            <person name="Parkin I.A."/>
        </authorList>
    </citation>
    <scope>NUCLEOTIDE SEQUENCE [LARGE SCALE GENOMIC DNA]</scope>
    <source>
        <strain evidence="1">cv. DH55</strain>
    </source>
</reference>
<dbReference type="RefSeq" id="XP_019084687.1">
    <property type="nucleotide sequence ID" value="XM_019229142.1"/>
</dbReference>
<evidence type="ECO:0000313" key="2">
    <source>
        <dbReference type="RefSeq" id="XP_019084687.1"/>
    </source>
</evidence>
<gene>
    <name evidence="2" type="primary">LOC109126066</name>
</gene>
<dbReference type="GeneID" id="109126066"/>